<evidence type="ECO:0000256" key="3">
    <source>
        <dbReference type="ARBA" id="ARBA00023125"/>
    </source>
</evidence>
<keyword evidence="2" id="KW-0235">DNA replication</keyword>
<dbReference type="EMBL" id="KV419410">
    <property type="protein sequence ID" value="KZS92445.1"/>
    <property type="molecule type" value="Genomic_DNA"/>
</dbReference>
<sequence length="148" mass="15878">MQIPIRFPNNGQVPNESSSSLTPLPPQLATLGTGEVVLIEMQGSLEVEGDKSNGFIGVLNVDDDKTTMRIGHHLLEGKIASLAKPIAVLRKTETKASNPAAHEAGLDVPVSEPSFDIVSIAKRKIVFSKRPVPIVRYVDLGSSRSKGR</sequence>
<dbReference type="GO" id="GO:0006260">
    <property type="term" value="P:DNA replication"/>
    <property type="evidence" value="ECO:0007669"/>
    <property type="project" value="UniProtKB-KW"/>
</dbReference>
<keyword evidence="4" id="KW-0539">Nucleus</keyword>
<dbReference type="InterPro" id="IPR018607">
    <property type="entry name" value="Ctf8"/>
</dbReference>
<evidence type="ECO:0000256" key="7">
    <source>
        <dbReference type="SAM" id="MobiDB-lite"/>
    </source>
</evidence>
<comment type="subcellular location">
    <subcellularLocation>
        <location evidence="1">Nucleus</location>
    </subcellularLocation>
</comment>
<protein>
    <recommendedName>
        <fullName evidence="10">Ctf8-domain-containing protein</fullName>
    </recommendedName>
</protein>
<comment type="similarity">
    <text evidence="6">Belongs to the CTF8 family.</text>
</comment>
<feature type="region of interest" description="Disordered" evidence="7">
    <location>
        <begin position="1"/>
        <end position="24"/>
    </location>
</feature>
<dbReference type="GO" id="GO:0031390">
    <property type="term" value="C:Ctf18 RFC-like complex"/>
    <property type="evidence" value="ECO:0007669"/>
    <property type="project" value="InterPro"/>
</dbReference>
<dbReference type="AlphaFoldDB" id="A0A164TKM4"/>
<dbReference type="PANTHER" id="PTHR28605">
    <property type="entry name" value="CTF8, CHROMOSOME TRANSMISSION FIDELITY FACTOR 8 HOMOLOG (S. CEREVISIAE)"/>
    <property type="match status" value="1"/>
</dbReference>
<evidence type="ECO:0008006" key="10">
    <source>
        <dbReference type="Google" id="ProtNLM"/>
    </source>
</evidence>
<gene>
    <name evidence="8" type="ORF">SISNIDRAFT_486479</name>
</gene>
<evidence type="ECO:0000256" key="6">
    <source>
        <dbReference type="ARBA" id="ARBA00038447"/>
    </source>
</evidence>
<accession>A0A164TKM4</accession>
<evidence type="ECO:0000313" key="8">
    <source>
        <dbReference type="EMBL" id="KZS92445.1"/>
    </source>
</evidence>
<evidence type="ECO:0000313" key="9">
    <source>
        <dbReference type="Proteomes" id="UP000076722"/>
    </source>
</evidence>
<reference evidence="8 9" key="1">
    <citation type="journal article" date="2016" name="Mol. Biol. Evol.">
        <title>Comparative Genomics of Early-Diverging Mushroom-Forming Fungi Provides Insights into the Origins of Lignocellulose Decay Capabilities.</title>
        <authorList>
            <person name="Nagy L.G."/>
            <person name="Riley R."/>
            <person name="Tritt A."/>
            <person name="Adam C."/>
            <person name="Daum C."/>
            <person name="Floudas D."/>
            <person name="Sun H."/>
            <person name="Yadav J.S."/>
            <person name="Pangilinan J."/>
            <person name="Larsson K.H."/>
            <person name="Matsuura K."/>
            <person name="Barry K."/>
            <person name="Labutti K."/>
            <person name="Kuo R."/>
            <person name="Ohm R.A."/>
            <person name="Bhattacharya S.S."/>
            <person name="Shirouzu T."/>
            <person name="Yoshinaga Y."/>
            <person name="Martin F.M."/>
            <person name="Grigoriev I.V."/>
            <person name="Hibbett D.S."/>
        </authorList>
    </citation>
    <scope>NUCLEOTIDE SEQUENCE [LARGE SCALE GENOMIC DNA]</scope>
    <source>
        <strain evidence="8 9">HHB9708</strain>
    </source>
</reference>
<proteinExistence type="inferred from homology"/>
<dbReference type="PANTHER" id="PTHR28605:SF1">
    <property type="entry name" value="CHROMOSOME TRANSMISSION FIDELITY FACTOR 8"/>
    <property type="match status" value="1"/>
</dbReference>
<evidence type="ECO:0000256" key="4">
    <source>
        <dbReference type="ARBA" id="ARBA00023242"/>
    </source>
</evidence>
<dbReference type="STRING" id="1314777.A0A164TKM4"/>
<keyword evidence="9" id="KW-1185">Reference proteome</keyword>
<evidence type="ECO:0000256" key="5">
    <source>
        <dbReference type="ARBA" id="ARBA00023306"/>
    </source>
</evidence>
<organism evidence="8 9">
    <name type="scientific">Sistotremastrum niveocremeum HHB9708</name>
    <dbReference type="NCBI Taxonomy" id="1314777"/>
    <lineage>
        <taxon>Eukaryota</taxon>
        <taxon>Fungi</taxon>
        <taxon>Dikarya</taxon>
        <taxon>Basidiomycota</taxon>
        <taxon>Agaricomycotina</taxon>
        <taxon>Agaricomycetes</taxon>
        <taxon>Sistotremastrales</taxon>
        <taxon>Sistotremastraceae</taxon>
        <taxon>Sertulicium</taxon>
        <taxon>Sertulicium niveocremeum</taxon>
    </lineage>
</organism>
<evidence type="ECO:0000256" key="2">
    <source>
        <dbReference type="ARBA" id="ARBA00022705"/>
    </source>
</evidence>
<dbReference type="GO" id="GO:0003677">
    <property type="term" value="F:DNA binding"/>
    <property type="evidence" value="ECO:0007669"/>
    <property type="project" value="UniProtKB-KW"/>
</dbReference>
<name>A0A164TKM4_9AGAM</name>
<keyword evidence="5" id="KW-0131">Cell cycle</keyword>
<dbReference type="Proteomes" id="UP000076722">
    <property type="component" value="Unassembled WGS sequence"/>
</dbReference>
<keyword evidence="3" id="KW-0238">DNA-binding</keyword>
<dbReference type="OrthoDB" id="121932at2759"/>
<evidence type="ECO:0000256" key="1">
    <source>
        <dbReference type="ARBA" id="ARBA00004123"/>
    </source>
</evidence>
<dbReference type="GO" id="GO:0007064">
    <property type="term" value="P:mitotic sister chromatid cohesion"/>
    <property type="evidence" value="ECO:0007669"/>
    <property type="project" value="InterPro"/>
</dbReference>
<dbReference type="Pfam" id="PF09696">
    <property type="entry name" value="Ctf8"/>
    <property type="match status" value="1"/>
</dbReference>